<keyword evidence="5" id="KW-0560">Oxidoreductase</keyword>
<comment type="cofactor">
    <cofactor evidence="1">
        <name>FAD</name>
        <dbReference type="ChEBI" id="CHEBI:57692"/>
    </cofactor>
</comment>
<protein>
    <submittedName>
        <fullName evidence="5">Monooxygenase</fullName>
    </submittedName>
</protein>
<dbReference type="Proteomes" id="UP000229730">
    <property type="component" value="Unassembled WGS sequence"/>
</dbReference>
<evidence type="ECO:0000256" key="1">
    <source>
        <dbReference type="ARBA" id="ARBA00001974"/>
    </source>
</evidence>
<comment type="caution">
    <text evidence="5">The sequence shown here is derived from an EMBL/GenBank/DDBJ whole genome shotgun (WGS) entry which is preliminary data.</text>
</comment>
<dbReference type="AlphaFoldDB" id="A0A2G4YUK9"/>
<evidence type="ECO:0000256" key="3">
    <source>
        <dbReference type="ARBA" id="ARBA00022827"/>
    </source>
</evidence>
<dbReference type="EMBL" id="PDEM01000016">
    <property type="protein sequence ID" value="PHZ85146.1"/>
    <property type="molecule type" value="Genomic_DNA"/>
</dbReference>
<evidence type="ECO:0000313" key="6">
    <source>
        <dbReference type="Proteomes" id="UP000229730"/>
    </source>
</evidence>
<dbReference type="PANTHER" id="PTHR43004">
    <property type="entry name" value="TRK SYSTEM POTASSIUM UPTAKE PROTEIN"/>
    <property type="match status" value="1"/>
</dbReference>
<keyword evidence="6" id="KW-1185">Reference proteome</keyword>
<keyword evidence="3" id="KW-0274">FAD</keyword>
<dbReference type="Gene3D" id="3.50.50.60">
    <property type="entry name" value="FAD/NAD(P)-binding domain"/>
    <property type="match status" value="1"/>
</dbReference>
<keyword evidence="2" id="KW-0285">Flavoprotein</keyword>
<gene>
    <name evidence="5" type="ORF">CRD36_06955</name>
</gene>
<dbReference type="FunCoup" id="A0A2G4YUK9">
    <property type="interactions" value="345"/>
</dbReference>
<keyword evidence="5" id="KW-0503">Monooxygenase</keyword>
<dbReference type="PRINTS" id="PR00420">
    <property type="entry name" value="RNGMNOXGNASE"/>
</dbReference>
<evidence type="ECO:0000313" key="5">
    <source>
        <dbReference type="EMBL" id="PHZ85146.1"/>
    </source>
</evidence>
<sequence>MRPNGKNLSDSLYFEYPLYTFRTPPEMKGQPIRHQVAIIGAGPVGLTAALELARRGIKSVIIDEKETLNDGSRAICISRTSFETLQQLGVMDPFLEKSLGWTHGQCFYQDHMIHRFEMPHSEEERFYPMYNIQQQFIEQFLVDKVTGYGDMIDLRWVSRLDDIKITSDNVTLTVDTPQGEYQLQADYLLAADGARSQVRKKMGLSLKGENLEGNYVIADIKMKHDFPTERRSFFESSANSDATILIHKQPDNIWRVDYQLSAGTDADAAIQEENIRSRVKDILKMIGHHGEWQLEWWSIYSANTLCLDEYRHDRVLFIGDSAHIVPIFGVRGLNNGFADAVNAAWKLSYVLKGAAPENILASYTPERRGATLDVFKNAGKSARFMTPPSPGHALMRKTVLSLAVQNEFTRKFADPRQSQPYTYAESPLTSFPEHDRQFDRGPMSGACVINQRITDDDYLLDHLGKGFSGFYFTESNVIRENVQILFDQMAVSGDPFTPIILNRAAHGSIFEAYGADAETFYLVRPDRHIAARWKHIQPDEVIQAFRRALGEK</sequence>
<dbReference type="SUPFAM" id="SSF51905">
    <property type="entry name" value="FAD/NAD(P)-binding domain"/>
    <property type="match status" value="1"/>
</dbReference>
<evidence type="ECO:0000259" key="4">
    <source>
        <dbReference type="Pfam" id="PF01494"/>
    </source>
</evidence>
<reference evidence="5 6" key="1">
    <citation type="submission" date="2017-10" db="EMBL/GenBank/DDBJ databases">
        <title>Frigbacter circumglobatus gen. nov. sp. nov., isolated from sediment cultured in situ.</title>
        <authorList>
            <person name="Zhao Z."/>
        </authorList>
    </citation>
    <scope>NUCLEOTIDE SEQUENCE [LARGE SCALE GENOMIC DNA]</scope>
    <source>
        <strain evidence="5 6">ZYL</strain>
    </source>
</reference>
<dbReference type="Pfam" id="PF01494">
    <property type="entry name" value="FAD_binding_3"/>
    <property type="match status" value="1"/>
</dbReference>
<dbReference type="Gene3D" id="3.40.30.120">
    <property type="match status" value="1"/>
</dbReference>
<name>A0A2G4YUK9_9PROT</name>
<accession>A0A2G4YUK9</accession>
<proteinExistence type="predicted"/>
<dbReference type="NCBIfam" id="NF006002">
    <property type="entry name" value="PRK08132.1"/>
    <property type="match status" value="1"/>
</dbReference>
<dbReference type="RefSeq" id="WP_099472034.1">
    <property type="nucleotide sequence ID" value="NZ_CP041025.1"/>
</dbReference>
<dbReference type="GO" id="GO:0071949">
    <property type="term" value="F:FAD binding"/>
    <property type="evidence" value="ECO:0007669"/>
    <property type="project" value="InterPro"/>
</dbReference>
<dbReference type="Gene3D" id="3.30.70.2450">
    <property type="match status" value="1"/>
</dbReference>
<dbReference type="PANTHER" id="PTHR43004:SF19">
    <property type="entry name" value="BINDING MONOOXYGENASE, PUTATIVE (JCVI)-RELATED"/>
    <property type="match status" value="1"/>
</dbReference>
<dbReference type="InterPro" id="IPR050641">
    <property type="entry name" value="RIFMO-like"/>
</dbReference>
<dbReference type="InterPro" id="IPR036188">
    <property type="entry name" value="FAD/NAD-bd_sf"/>
</dbReference>
<dbReference type="InterPro" id="IPR002938">
    <property type="entry name" value="FAD-bd"/>
</dbReference>
<organism evidence="5 6">
    <name type="scientific">Paremcibacter congregatus</name>
    <dbReference type="NCBI Taxonomy" id="2043170"/>
    <lineage>
        <taxon>Bacteria</taxon>
        <taxon>Pseudomonadati</taxon>
        <taxon>Pseudomonadota</taxon>
        <taxon>Alphaproteobacteria</taxon>
        <taxon>Emcibacterales</taxon>
        <taxon>Emcibacteraceae</taxon>
        <taxon>Paremcibacter</taxon>
    </lineage>
</organism>
<evidence type="ECO:0000256" key="2">
    <source>
        <dbReference type="ARBA" id="ARBA00022630"/>
    </source>
</evidence>
<dbReference type="GO" id="GO:0016709">
    <property type="term" value="F:oxidoreductase activity, acting on paired donors, with incorporation or reduction of molecular oxygen, NAD(P)H as one donor, and incorporation of one atom of oxygen"/>
    <property type="evidence" value="ECO:0007669"/>
    <property type="project" value="UniProtKB-ARBA"/>
</dbReference>
<dbReference type="OrthoDB" id="9791689at2"/>
<dbReference type="InParanoid" id="A0A2G4YUK9"/>
<feature type="domain" description="FAD-binding" evidence="4">
    <location>
        <begin position="34"/>
        <end position="373"/>
    </location>
</feature>